<feature type="transmembrane region" description="Helical" evidence="17">
    <location>
        <begin position="259"/>
        <end position="278"/>
    </location>
</feature>
<dbReference type="Pfam" id="PF02673">
    <property type="entry name" value="BacA"/>
    <property type="match status" value="1"/>
</dbReference>
<name>U5W075_9ACTN</name>
<dbReference type="OrthoDB" id="9808289at2"/>
<keyword evidence="11 17" id="KW-0472">Membrane</keyword>
<dbReference type="HAMAP" id="MF_01006">
    <property type="entry name" value="Undec_diphosphatase"/>
    <property type="match status" value="1"/>
</dbReference>
<feature type="transmembrane region" description="Helical" evidence="17">
    <location>
        <begin position="43"/>
        <end position="62"/>
    </location>
</feature>
<comment type="similarity">
    <text evidence="2 17">Belongs to the UppP family.</text>
</comment>
<dbReference type="PANTHER" id="PTHR30622">
    <property type="entry name" value="UNDECAPRENYL-DIPHOSPHATASE"/>
    <property type="match status" value="1"/>
</dbReference>
<dbReference type="GO" id="GO:0050380">
    <property type="term" value="F:undecaprenyl-diphosphatase activity"/>
    <property type="evidence" value="ECO:0007669"/>
    <property type="project" value="UniProtKB-UniRule"/>
</dbReference>
<gene>
    <name evidence="17" type="primary">uppP</name>
    <name evidence="18" type="ORF">AFR_21310</name>
</gene>
<dbReference type="PATRIC" id="fig|1246995.3.peg.4323"/>
<keyword evidence="19" id="KW-1185">Reference proteome</keyword>
<organism evidence="18 19">
    <name type="scientific">Actinoplanes friuliensis DSM 7358</name>
    <dbReference type="NCBI Taxonomy" id="1246995"/>
    <lineage>
        <taxon>Bacteria</taxon>
        <taxon>Bacillati</taxon>
        <taxon>Actinomycetota</taxon>
        <taxon>Actinomycetes</taxon>
        <taxon>Micromonosporales</taxon>
        <taxon>Micromonosporaceae</taxon>
        <taxon>Actinoplanes</taxon>
    </lineage>
</organism>
<evidence type="ECO:0000313" key="19">
    <source>
        <dbReference type="Proteomes" id="UP000017746"/>
    </source>
</evidence>
<evidence type="ECO:0000256" key="9">
    <source>
        <dbReference type="ARBA" id="ARBA00022984"/>
    </source>
</evidence>
<keyword evidence="13 17" id="KW-0961">Cell wall biogenesis/degradation</keyword>
<comment type="miscellaneous">
    <text evidence="17">Bacitracin is thought to be involved in the inhibition of peptidoglycan synthesis by sequestering undecaprenyl diphosphate, thereby reducing the pool of lipid carrier available.</text>
</comment>
<keyword evidence="9 17" id="KW-0573">Peptidoglycan synthesis</keyword>
<reference evidence="18 19" key="1">
    <citation type="journal article" date="2014" name="J. Biotechnol.">
        <title>Complete genome sequence of the actinobacterium Actinoplanes friuliensis HAG 010964, producer of the lipopeptide antibiotic friulimycin.</title>
        <authorList>
            <person name="Ruckert C."/>
            <person name="Szczepanowski R."/>
            <person name="Albersmeier A."/>
            <person name="Goesmann A."/>
            <person name="Fischer N."/>
            <person name="Steinkamper A."/>
            <person name="Puhler A."/>
            <person name="Biener R."/>
            <person name="Schwartz D."/>
            <person name="Kalinowski J."/>
        </authorList>
    </citation>
    <scope>NUCLEOTIDE SEQUENCE [LARGE SCALE GENOMIC DNA]</scope>
    <source>
        <strain evidence="18 19">DSM 7358</strain>
    </source>
</reference>
<evidence type="ECO:0000256" key="8">
    <source>
        <dbReference type="ARBA" id="ARBA00022960"/>
    </source>
</evidence>
<keyword evidence="7 17" id="KW-0378">Hydrolase</keyword>
<evidence type="ECO:0000256" key="15">
    <source>
        <dbReference type="ARBA" id="ARBA00032932"/>
    </source>
</evidence>
<evidence type="ECO:0000313" key="18">
    <source>
        <dbReference type="EMBL" id="AGZ42534.1"/>
    </source>
</evidence>
<dbReference type="eggNOG" id="COG1968">
    <property type="taxonomic scope" value="Bacteria"/>
</dbReference>
<feature type="transmembrane region" description="Helical" evidence="17">
    <location>
        <begin position="120"/>
        <end position="136"/>
    </location>
</feature>
<dbReference type="InterPro" id="IPR003824">
    <property type="entry name" value="UppP"/>
</dbReference>
<evidence type="ECO:0000256" key="10">
    <source>
        <dbReference type="ARBA" id="ARBA00022989"/>
    </source>
</evidence>
<evidence type="ECO:0000256" key="3">
    <source>
        <dbReference type="ARBA" id="ARBA00012374"/>
    </source>
</evidence>
<dbReference type="RefSeq" id="WP_023362906.1">
    <property type="nucleotide sequence ID" value="NC_022657.1"/>
</dbReference>
<evidence type="ECO:0000256" key="16">
    <source>
        <dbReference type="ARBA" id="ARBA00047594"/>
    </source>
</evidence>
<accession>U5W075</accession>
<keyword evidence="6 17" id="KW-0812">Transmembrane</keyword>
<dbReference type="GO" id="GO:0046677">
    <property type="term" value="P:response to antibiotic"/>
    <property type="evidence" value="ECO:0007669"/>
    <property type="project" value="UniProtKB-UniRule"/>
</dbReference>
<feature type="transmembrane region" description="Helical" evidence="17">
    <location>
        <begin position="192"/>
        <end position="211"/>
    </location>
</feature>
<proteinExistence type="inferred from homology"/>
<keyword evidence="5 17" id="KW-1003">Cell membrane</keyword>
<evidence type="ECO:0000256" key="12">
    <source>
        <dbReference type="ARBA" id="ARBA00023251"/>
    </source>
</evidence>
<evidence type="ECO:0000256" key="13">
    <source>
        <dbReference type="ARBA" id="ARBA00023316"/>
    </source>
</evidence>
<comment type="function">
    <text evidence="17">Catalyzes the dephosphorylation of undecaprenyl diphosphate (UPP). Confers resistance to bacitracin.</text>
</comment>
<evidence type="ECO:0000256" key="5">
    <source>
        <dbReference type="ARBA" id="ARBA00022475"/>
    </source>
</evidence>
<dbReference type="HOGENOM" id="CLU_060296_1_0_11"/>
<dbReference type="GO" id="GO:0009252">
    <property type="term" value="P:peptidoglycan biosynthetic process"/>
    <property type="evidence" value="ECO:0007669"/>
    <property type="project" value="UniProtKB-KW"/>
</dbReference>
<dbReference type="PANTHER" id="PTHR30622:SF2">
    <property type="entry name" value="UNDECAPRENYL-DIPHOSPHATASE"/>
    <property type="match status" value="1"/>
</dbReference>
<dbReference type="GO" id="GO:0008360">
    <property type="term" value="P:regulation of cell shape"/>
    <property type="evidence" value="ECO:0007669"/>
    <property type="project" value="UniProtKB-KW"/>
</dbReference>
<evidence type="ECO:0000256" key="11">
    <source>
        <dbReference type="ARBA" id="ARBA00023136"/>
    </source>
</evidence>
<keyword evidence="8 17" id="KW-0133">Cell shape</keyword>
<dbReference type="EMBL" id="CP006272">
    <property type="protein sequence ID" value="AGZ42534.1"/>
    <property type="molecule type" value="Genomic_DNA"/>
</dbReference>
<evidence type="ECO:0000256" key="2">
    <source>
        <dbReference type="ARBA" id="ARBA00010621"/>
    </source>
</evidence>
<protein>
    <recommendedName>
        <fullName evidence="4 17">Undecaprenyl-diphosphatase</fullName>
        <ecNumber evidence="3 17">3.6.1.27</ecNumber>
    </recommendedName>
    <alternativeName>
        <fullName evidence="15 17">Bacitracin resistance protein</fullName>
    </alternativeName>
    <alternativeName>
        <fullName evidence="14 17">Undecaprenyl pyrophosphate phosphatase</fullName>
    </alternativeName>
</protein>
<comment type="catalytic activity">
    <reaction evidence="16 17">
        <text>di-trans,octa-cis-undecaprenyl diphosphate + H2O = di-trans,octa-cis-undecaprenyl phosphate + phosphate + H(+)</text>
        <dbReference type="Rhea" id="RHEA:28094"/>
        <dbReference type="ChEBI" id="CHEBI:15377"/>
        <dbReference type="ChEBI" id="CHEBI:15378"/>
        <dbReference type="ChEBI" id="CHEBI:43474"/>
        <dbReference type="ChEBI" id="CHEBI:58405"/>
        <dbReference type="ChEBI" id="CHEBI:60392"/>
        <dbReference type="EC" id="3.6.1.27"/>
    </reaction>
</comment>
<evidence type="ECO:0000256" key="1">
    <source>
        <dbReference type="ARBA" id="ARBA00004651"/>
    </source>
</evidence>
<keyword evidence="10 17" id="KW-1133">Transmembrane helix</keyword>
<evidence type="ECO:0000256" key="6">
    <source>
        <dbReference type="ARBA" id="ARBA00022692"/>
    </source>
</evidence>
<dbReference type="AlphaFoldDB" id="U5W075"/>
<evidence type="ECO:0000256" key="4">
    <source>
        <dbReference type="ARBA" id="ARBA00021581"/>
    </source>
</evidence>
<dbReference type="KEGG" id="afs:AFR_21310"/>
<feature type="transmembrane region" description="Helical" evidence="17">
    <location>
        <begin position="223"/>
        <end position="247"/>
    </location>
</feature>
<evidence type="ECO:0000256" key="7">
    <source>
        <dbReference type="ARBA" id="ARBA00022801"/>
    </source>
</evidence>
<evidence type="ECO:0000256" key="14">
    <source>
        <dbReference type="ARBA" id="ARBA00032707"/>
    </source>
</evidence>
<dbReference type="GO" id="GO:0005886">
    <property type="term" value="C:plasma membrane"/>
    <property type="evidence" value="ECO:0007669"/>
    <property type="project" value="UniProtKB-SubCell"/>
</dbReference>
<dbReference type="NCBIfam" id="NF001392">
    <property type="entry name" value="PRK00281.2-1"/>
    <property type="match status" value="1"/>
</dbReference>
<evidence type="ECO:0000256" key="17">
    <source>
        <dbReference type="HAMAP-Rule" id="MF_01006"/>
    </source>
</evidence>
<keyword evidence="12 17" id="KW-0046">Antibiotic resistance</keyword>
<dbReference type="GO" id="GO:0071555">
    <property type="term" value="P:cell wall organization"/>
    <property type="evidence" value="ECO:0007669"/>
    <property type="project" value="UniProtKB-KW"/>
</dbReference>
<dbReference type="NCBIfam" id="TIGR00753">
    <property type="entry name" value="undec_PP_bacA"/>
    <property type="match status" value="1"/>
</dbReference>
<dbReference type="Proteomes" id="UP000017746">
    <property type="component" value="Chromosome"/>
</dbReference>
<comment type="subcellular location">
    <subcellularLocation>
        <location evidence="1 17">Cell membrane</location>
        <topology evidence="1 17">Multi-pass membrane protein</topology>
    </subcellularLocation>
</comment>
<feature type="transmembrane region" description="Helical" evidence="17">
    <location>
        <begin position="90"/>
        <end position="108"/>
    </location>
</feature>
<sequence>MNIFEAVLLGAVEGFTEFLPISSTGHLTIVEKLLGYQIDAGDITAFTAIIQSGAVIATVIFLRKDIARIISGWVRGVLNKDQREDPDYKFGWAVILGSIPIGIVGLLFQDTIESTLRSLWFVAGALILWSGVMAFADHAATQVRHEEDVTWKDTLIIGIVQCLSLIPGVSRSGATMSAGLLRDLDRVTVTKLSFFLSIPALLAASVLQTVTEYDNISADNGGVGWLPTIVATIVSFIVGWFAVSWLLKFIARHSYSIFIGYRLVLGSVLMVLLATNVIEPK</sequence>
<dbReference type="EC" id="3.6.1.27" evidence="3 17"/>
<dbReference type="STRING" id="1246995.AFR_21310"/>